<sequence length="167" mass="17381">MSRSGQALGGWLARPFSARWPHSVEIYGTILAAATIAGVADASHDLLEIVLAVVTTVVVYWIAHAYAEVLGRGEGPARTWASARHELAASLPMVTACALPVAVLIIAEALGAGVQTAAVLALGLVVLQLLWWGYITPLSGGRSRRLGSSLLFGGLGVAIVILKLLVH</sequence>
<evidence type="ECO:0000256" key="1">
    <source>
        <dbReference type="SAM" id="Phobius"/>
    </source>
</evidence>
<evidence type="ECO:0000313" key="2">
    <source>
        <dbReference type="EMBL" id="MBJ7602180.1"/>
    </source>
</evidence>
<keyword evidence="1" id="KW-0472">Membrane</keyword>
<feature type="transmembrane region" description="Helical" evidence="1">
    <location>
        <begin position="87"/>
        <end position="107"/>
    </location>
</feature>
<dbReference type="Proteomes" id="UP000620075">
    <property type="component" value="Unassembled WGS sequence"/>
</dbReference>
<feature type="transmembrane region" description="Helical" evidence="1">
    <location>
        <begin position="46"/>
        <end position="67"/>
    </location>
</feature>
<gene>
    <name evidence="2" type="ORF">JF888_03140</name>
</gene>
<keyword evidence="1" id="KW-0812">Transmembrane</keyword>
<feature type="transmembrane region" description="Helical" evidence="1">
    <location>
        <begin position="114"/>
        <end position="134"/>
    </location>
</feature>
<evidence type="ECO:0000313" key="3">
    <source>
        <dbReference type="Proteomes" id="UP000620075"/>
    </source>
</evidence>
<comment type="caution">
    <text evidence="2">The sequence shown here is derived from an EMBL/GenBank/DDBJ whole genome shotgun (WGS) entry which is preliminary data.</text>
</comment>
<feature type="transmembrane region" description="Helical" evidence="1">
    <location>
        <begin position="146"/>
        <end position="166"/>
    </location>
</feature>
<dbReference type="AlphaFoldDB" id="A0A934N673"/>
<dbReference type="RefSeq" id="WP_338176580.1">
    <property type="nucleotide sequence ID" value="NZ_JAEKNQ010000016.1"/>
</dbReference>
<feature type="transmembrane region" description="Helical" evidence="1">
    <location>
        <begin position="20"/>
        <end position="39"/>
    </location>
</feature>
<accession>A0A934N673</accession>
<reference evidence="2 3" key="1">
    <citation type="submission" date="2020-10" db="EMBL/GenBank/DDBJ databases">
        <title>Ca. Dormibacterota MAGs.</title>
        <authorList>
            <person name="Montgomery K."/>
        </authorList>
    </citation>
    <scope>NUCLEOTIDE SEQUENCE [LARGE SCALE GENOMIC DNA]</scope>
    <source>
        <strain evidence="2">SC8811_S16_3</strain>
    </source>
</reference>
<name>A0A934N673_9BACT</name>
<organism evidence="2 3">
    <name type="scientific">Candidatus Dormiibacter inghamiae</name>
    <dbReference type="NCBI Taxonomy" id="3127013"/>
    <lineage>
        <taxon>Bacteria</taxon>
        <taxon>Bacillati</taxon>
        <taxon>Candidatus Dormiibacterota</taxon>
        <taxon>Candidatus Dormibacteria</taxon>
        <taxon>Candidatus Dormibacterales</taxon>
        <taxon>Candidatus Dormibacteraceae</taxon>
        <taxon>Candidatus Dormiibacter</taxon>
    </lineage>
</organism>
<protein>
    <submittedName>
        <fullName evidence="2">Uncharacterized protein</fullName>
    </submittedName>
</protein>
<dbReference type="EMBL" id="JAEKNQ010000016">
    <property type="protein sequence ID" value="MBJ7602180.1"/>
    <property type="molecule type" value="Genomic_DNA"/>
</dbReference>
<proteinExistence type="predicted"/>
<keyword evidence="1" id="KW-1133">Transmembrane helix</keyword>